<sequence>MRVQRSAPFAFEESGRLFTDCIKFIVQSQLVEKSIEIMLAEVGREKKLPNGYASTHLYQITASWERKTKDRG</sequence>
<dbReference type="Proteomes" id="UP000036681">
    <property type="component" value="Unplaced"/>
</dbReference>
<protein>
    <submittedName>
        <fullName evidence="2">Transposase</fullName>
    </submittedName>
</protein>
<reference evidence="2" key="1">
    <citation type="submission" date="2017-02" db="UniProtKB">
        <authorList>
            <consortium name="WormBaseParasite"/>
        </authorList>
    </citation>
    <scope>IDENTIFICATION</scope>
</reference>
<organism evidence="1 2">
    <name type="scientific">Ascaris lumbricoides</name>
    <name type="common">Giant roundworm</name>
    <dbReference type="NCBI Taxonomy" id="6252"/>
    <lineage>
        <taxon>Eukaryota</taxon>
        <taxon>Metazoa</taxon>
        <taxon>Ecdysozoa</taxon>
        <taxon>Nematoda</taxon>
        <taxon>Chromadorea</taxon>
        <taxon>Rhabditida</taxon>
        <taxon>Spirurina</taxon>
        <taxon>Ascaridomorpha</taxon>
        <taxon>Ascaridoidea</taxon>
        <taxon>Ascarididae</taxon>
        <taxon>Ascaris</taxon>
    </lineage>
</organism>
<accession>A0A0M3HX74</accession>
<evidence type="ECO:0000313" key="2">
    <source>
        <dbReference type="WBParaSite" id="ALUE_0000787501-mRNA-1"/>
    </source>
</evidence>
<keyword evidence="1" id="KW-1185">Reference proteome</keyword>
<dbReference type="WBParaSite" id="ALUE_0000787501-mRNA-1">
    <property type="protein sequence ID" value="ALUE_0000787501-mRNA-1"/>
    <property type="gene ID" value="ALUE_0000787501"/>
</dbReference>
<name>A0A0M3HX74_ASCLU</name>
<evidence type="ECO:0000313" key="1">
    <source>
        <dbReference type="Proteomes" id="UP000036681"/>
    </source>
</evidence>
<dbReference type="AlphaFoldDB" id="A0A0M3HX74"/>
<proteinExistence type="predicted"/>